<dbReference type="EMBL" id="JAVRRA010016475">
    <property type="protein sequence ID" value="KAK5201837.1"/>
    <property type="molecule type" value="Genomic_DNA"/>
</dbReference>
<dbReference type="Proteomes" id="UP001357485">
    <property type="component" value="Unassembled WGS sequence"/>
</dbReference>
<feature type="compositionally biased region" description="Basic and acidic residues" evidence="1">
    <location>
        <begin position="738"/>
        <end position="753"/>
    </location>
</feature>
<dbReference type="InterPro" id="IPR053244">
    <property type="entry name" value="HDAC_HD_type_1"/>
</dbReference>
<evidence type="ECO:0000313" key="4">
    <source>
        <dbReference type="Proteomes" id="UP001357485"/>
    </source>
</evidence>
<feature type="region of interest" description="Disordered" evidence="1">
    <location>
        <begin position="948"/>
        <end position="1020"/>
    </location>
</feature>
<dbReference type="Gene3D" id="3.40.800.20">
    <property type="entry name" value="Histone deacetylase domain"/>
    <property type="match status" value="1"/>
</dbReference>
<feature type="region of interest" description="Disordered" evidence="1">
    <location>
        <begin position="732"/>
        <end position="876"/>
    </location>
</feature>
<feature type="compositionally biased region" description="Low complexity" evidence="1">
    <location>
        <begin position="112"/>
        <end position="126"/>
    </location>
</feature>
<feature type="region of interest" description="Disordered" evidence="1">
    <location>
        <begin position="1056"/>
        <end position="1207"/>
    </location>
</feature>
<dbReference type="PRINTS" id="PR01270">
    <property type="entry name" value="HDASUPER"/>
</dbReference>
<comment type="caution">
    <text evidence="3">The sequence shown here is derived from an EMBL/GenBank/DDBJ whole genome shotgun (WGS) entry which is preliminary data.</text>
</comment>
<evidence type="ECO:0000256" key="1">
    <source>
        <dbReference type="SAM" id="MobiDB-lite"/>
    </source>
</evidence>
<feature type="domain" description="Histone deacetylase" evidence="2">
    <location>
        <begin position="253"/>
        <end position="593"/>
    </location>
</feature>
<evidence type="ECO:0000259" key="2">
    <source>
        <dbReference type="Pfam" id="PF00850"/>
    </source>
</evidence>
<dbReference type="InterPro" id="IPR023696">
    <property type="entry name" value="Ureohydrolase_dom_sf"/>
</dbReference>
<feature type="compositionally biased region" description="Polar residues" evidence="1">
    <location>
        <begin position="82"/>
        <end position="105"/>
    </location>
</feature>
<dbReference type="InterPro" id="IPR037138">
    <property type="entry name" value="His_deacetylse_dom_sf"/>
</dbReference>
<dbReference type="EC" id="3.5.1.98" evidence="3"/>
<dbReference type="CDD" id="cd09998">
    <property type="entry name" value="HDAC_Hos3"/>
    <property type="match status" value="1"/>
</dbReference>
<feature type="region of interest" description="Disordered" evidence="1">
    <location>
        <begin position="907"/>
        <end position="932"/>
    </location>
</feature>
<feature type="compositionally biased region" description="Low complexity" evidence="1">
    <location>
        <begin position="1079"/>
        <end position="1105"/>
    </location>
</feature>
<feature type="compositionally biased region" description="Basic and acidic residues" evidence="1">
    <location>
        <begin position="950"/>
        <end position="967"/>
    </location>
</feature>
<dbReference type="PANTHER" id="PTHR47558">
    <property type="entry name" value="HISTONE DEACETYLASE HOS3"/>
    <property type="match status" value="1"/>
</dbReference>
<dbReference type="PANTHER" id="PTHR47558:SF1">
    <property type="entry name" value="HISTONE DEACETYLASE HOS3"/>
    <property type="match status" value="1"/>
</dbReference>
<sequence length="1207" mass="129650">MENSPVRHPSGVAERYAQHHAHHEAAAAFSSSLRHHLLRTPSATPLPPSPNVKSPHKLGDSPQIASAPTSNKPPTSPLAVRRSSSTIGLDRGSSTPKINRKTSMGSLRGGDAPATPRRLTPRRSSSNLIASPTPGLGLTLSAPMEEPPSITAASVAAEYFARELASHADAQTSADALVVLHDSCYGHRYSRPKTTKSMLSMIVERPERIHASVLGLSTAYVRLGGRHAEGQSPPHPTRILDQLPPFKIRKTSRHISVTSSVVTNVHGIEWMEELKVMCEATEGKLASTGKELERPQENSDISGSIKKPKFHDGDLYLCPESLAAFEGALGGVCDGVDAVFGDTGNNKGPTKAFVAIRPPGHHCSSDFPSGFCWLNNVHVGIEYAAQTYGLTHAAIIDFDLHHGDGSQSITWERNAKSAKMPKNAPASKKTATGYFSVHDINSYPCEYGDVEKVQNASLCIENAHGQSVWNVHLQPWKTEDEFWDLYETRYKVLIDKARAFLRSHTQRLRSAPNHPKPKAAIFLSAGFDASEWESQGMQRHKVNVPTEFYARFTRDVVKLAEEDGLGVDGRVISVLEGGYSDRALISGVFSHLSGLCGSQALVKKEEPVEENGLTYEMGRRLGSLNLNGPSSTKRPNGATYETRWWNADNLYALENLINPTPLAPARKPRNGFPPTYSSPTHSFSQKVVDPSKLYRSMSGTVRPLPQALAPPLPDVDWVTAAHELSKLLIPTNRQTKSCRPEDLAEPRVRKDRPSPANTLVEPATGRMQLRDRRSKIPYVEPGSGDDAAPVRPVSRNDRRRTIAEVPLLSDDIVPMLPGPIESRPRRRQSMASSVVSGSGEHLPAPKIKSAAAKTASNGSSTASVPSTNGVQVKKTRAVGGAKLEKAKTKAAVKEPPVPPIPLAYIDGTNAAQPPVQAPKGVETPPNDPTANQDDIAVLTSAVKRLTFKVPSREEHDRRQKALEEEKKKKLAARTSTRKSAAPRKLAAGKRGASKDSPDAPVASGQIEPSAAPMPRSAQALPTDATAEALTLAQEQNLIVPLAMLSHNDVEIIEQPPEASAAPEAVPLSSLTSPLPAEATTSMPPSSNTSPSVVQQPNNPQTPDPTGLAFSAPKPESAARQLLANNTTTQAQASSAKIPNLHGPTSSSPSRMRRGDLPVFTSSGVIPFGSVPHGNGVSTSMHPDAAPKEGSDAAEVDIWEVPDTPARR</sequence>
<keyword evidence="4" id="KW-1185">Reference proteome</keyword>
<keyword evidence="3" id="KW-0378">Hydrolase</keyword>
<feature type="region of interest" description="Disordered" evidence="1">
    <location>
        <begin position="1"/>
        <end position="20"/>
    </location>
</feature>
<organism evidence="3 4">
    <name type="scientific">Cryomyces antarcticus</name>
    <dbReference type="NCBI Taxonomy" id="329879"/>
    <lineage>
        <taxon>Eukaryota</taxon>
        <taxon>Fungi</taxon>
        <taxon>Dikarya</taxon>
        <taxon>Ascomycota</taxon>
        <taxon>Pezizomycotina</taxon>
        <taxon>Dothideomycetes</taxon>
        <taxon>Dothideomycetes incertae sedis</taxon>
        <taxon>Cryomyces</taxon>
    </lineage>
</organism>
<feature type="compositionally biased region" description="Polar residues" evidence="1">
    <location>
        <begin position="1122"/>
        <end position="1149"/>
    </location>
</feature>
<gene>
    <name evidence="3" type="primary">HOS3_1</name>
    <name evidence="3" type="ORF">LTR16_001290</name>
</gene>
<reference evidence="3 4" key="1">
    <citation type="submission" date="2023-08" db="EMBL/GenBank/DDBJ databases">
        <title>Black Yeasts Isolated from many extreme environments.</title>
        <authorList>
            <person name="Coleine C."/>
            <person name="Stajich J.E."/>
            <person name="Selbmann L."/>
        </authorList>
    </citation>
    <scope>NUCLEOTIDE SEQUENCE [LARGE SCALE GENOMIC DNA]</scope>
    <source>
        <strain evidence="3 4">CCFEE 536</strain>
    </source>
</reference>
<protein>
    <submittedName>
        <fullName evidence="3">Histone deacetylase</fullName>
        <ecNumber evidence="3">3.5.1.98</ecNumber>
    </submittedName>
</protein>
<dbReference type="InterPro" id="IPR023801">
    <property type="entry name" value="His_deacetylse_dom"/>
</dbReference>
<proteinExistence type="predicted"/>
<feature type="compositionally biased region" description="Low complexity" evidence="1">
    <location>
        <begin position="1056"/>
        <end position="1066"/>
    </location>
</feature>
<dbReference type="SUPFAM" id="SSF52768">
    <property type="entry name" value="Arginase/deacetylase"/>
    <property type="match status" value="1"/>
</dbReference>
<feature type="region of interest" description="Disordered" evidence="1">
    <location>
        <begin position="39"/>
        <end position="134"/>
    </location>
</feature>
<feature type="compositionally biased region" description="Polar residues" evidence="1">
    <location>
        <begin position="63"/>
        <end position="73"/>
    </location>
</feature>
<dbReference type="Pfam" id="PF00850">
    <property type="entry name" value="Hist_deacetyl"/>
    <property type="match status" value="1"/>
</dbReference>
<evidence type="ECO:0000313" key="3">
    <source>
        <dbReference type="EMBL" id="KAK5201837.1"/>
    </source>
</evidence>
<feature type="compositionally biased region" description="Polar residues" evidence="1">
    <location>
        <begin position="854"/>
        <end position="870"/>
    </location>
</feature>
<accession>A0ABR0LSE3</accession>
<name>A0ABR0LSE3_9PEZI</name>
<dbReference type="GO" id="GO:0141221">
    <property type="term" value="F:histone deacetylase activity, hydrolytic mechanism"/>
    <property type="evidence" value="ECO:0007669"/>
    <property type="project" value="UniProtKB-EC"/>
</dbReference>
<dbReference type="InterPro" id="IPR000286">
    <property type="entry name" value="HDACs"/>
</dbReference>